<protein>
    <submittedName>
        <fullName evidence="2">Uncharacterized protein</fullName>
    </submittedName>
</protein>
<name>A0AAX6EWV4_IRIPA</name>
<feature type="compositionally biased region" description="Low complexity" evidence="1">
    <location>
        <begin position="52"/>
        <end position="63"/>
    </location>
</feature>
<proteinExistence type="predicted"/>
<gene>
    <name evidence="2" type="ORF">M6B38_167850</name>
    <name evidence="3" type="ORF">M6B38_345445</name>
</gene>
<dbReference type="EMBL" id="JANAVB010016197">
    <property type="protein sequence ID" value="KAJ6832078.1"/>
    <property type="molecule type" value="Genomic_DNA"/>
</dbReference>
<evidence type="ECO:0000313" key="2">
    <source>
        <dbReference type="EMBL" id="KAJ6808524.1"/>
    </source>
</evidence>
<dbReference type="AlphaFoldDB" id="A0AAX6EWV4"/>
<accession>A0AAX6EWV4</accession>
<reference evidence="2" key="2">
    <citation type="submission" date="2023-04" db="EMBL/GenBank/DDBJ databases">
        <authorList>
            <person name="Bruccoleri R.E."/>
            <person name="Oakeley E.J."/>
            <person name="Faust A.-M."/>
            <person name="Dessus-Babus S."/>
            <person name="Altorfer M."/>
            <person name="Burckhardt D."/>
            <person name="Oertli M."/>
            <person name="Naumann U."/>
            <person name="Petersen F."/>
            <person name="Wong J."/>
        </authorList>
    </citation>
    <scope>NUCLEOTIDE SEQUENCE</scope>
    <source>
        <strain evidence="2">GSM-AAB239-AS_SAM_17_03QT</strain>
        <tissue evidence="2">Leaf</tissue>
    </source>
</reference>
<organism evidence="2 4">
    <name type="scientific">Iris pallida</name>
    <name type="common">Sweet iris</name>
    <dbReference type="NCBI Taxonomy" id="29817"/>
    <lineage>
        <taxon>Eukaryota</taxon>
        <taxon>Viridiplantae</taxon>
        <taxon>Streptophyta</taxon>
        <taxon>Embryophyta</taxon>
        <taxon>Tracheophyta</taxon>
        <taxon>Spermatophyta</taxon>
        <taxon>Magnoliopsida</taxon>
        <taxon>Liliopsida</taxon>
        <taxon>Asparagales</taxon>
        <taxon>Iridaceae</taxon>
        <taxon>Iridoideae</taxon>
        <taxon>Irideae</taxon>
        <taxon>Iris</taxon>
    </lineage>
</organism>
<reference evidence="2" key="1">
    <citation type="journal article" date="2023" name="GigaByte">
        <title>Genome assembly of the bearded iris, Iris pallida Lam.</title>
        <authorList>
            <person name="Bruccoleri R.E."/>
            <person name="Oakeley E.J."/>
            <person name="Faust A.M.E."/>
            <person name="Altorfer M."/>
            <person name="Dessus-Babus S."/>
            <person name="Burckhardt D."/>
            <person name="Oertli M."/>
            <person name="Naumann U."/>
            <person name="Petersen F."/>
            <person name="Wong J."/>
        </authorList>
    </citation>
    <scope>NUCLEOTIDE SEQUENCE</scope>
    <source>
        <strain evidence="2">GSM-AAB239-AS_SAM_17_03QT</strain>
    </source>
</reference>
<comment type="caution">
    <text evidence="2">The sequence shown here is derived from an EMBL/GenBank/DDBJ whole genome shotgun (WGS) entry which is preliminary data.</text>
</comment>
<evidence type="ECO:0000313" key="4">
    <source>
        <dbReference type="Proteomes" id="UP001140949"/>
    </source>
</evidence>
<dbReference type="EMBL" id="JANAVB010033325">
    <property type="protein sequence ID" value="KAJ6808524.1"/>
    <property type="molecule type" value="Genomic_DNA"/>
</dbReference>
<sequence length="69" mass="7336">MSGEARSDEEGEAMLGLYGEARAPVDNHKGEVAVETARCGSGRVKSMMDLPRSGSVGGSLVRRSSIRQR</sequence>
<keyword evidence="4" id="KW-1185">Reference proteome</keyword>
<dbReference type="Proteomes" id="UP001140949">
    <property type="component" value="Unassembled WGS sequence"/>
</dbReference>
<evidence type="ECO:0000256" key="1">
    <source>
        <dbReference type="SAM" id="MobiDB-lite"/>
    </source>
</evidence>
<feature type="region of interest" description="Disordered" evidence="1">
    <location>
        <begin position="44"/>
        <end position="69"/>
    </location>
</feature>
<evidence type="ECO:0000313" key="3">
    <source>
        <dbReference type="EMBL" id="KAJ6832078.1"/>
    </source>
</evidence>